<keyword evidence="2" id="KW-0732">Signal</keyword>
<evidence type="ECO:0000259" key="3">
    <source>
        <dbReference type="Pfam" id="PF14016"/>
    </source>
</evidence>
<dbReference type="OrthoDB" id="3297425at2"/>
<reference evidence="4 5" key="1">
    <citation type="submission" date="2016-10" db="EMBL/GenBank/DDBJ databases">
        <authorList>
            <person name="de Groot N.N."/>
        </authorList>
    </citation>
    <scope>NUCLEOTIDE SEQUENCE [LARGE SCALE GENOMIC DNA]</scope>
    <source>
        <strain evidence="4 5">DSM 43019</strain>
    </source>
</reference>
<name>A0A1I2A714_9ACTN</name>
<feature type="compositionally biased region" description="Low complexity" evidence="1">
    <location>
        <begin position="27"/>
        <end position="59"/>
    </location>
</feature>
<feature type="region of interest" description="Disordered" evidence="1">
    <location>
        <begin position="23"/>
        <end position="60"/>
    </location>
</feature>
<evidence type="ECO:0000313" key="4">
    <source>
        <dbReference type="EMBL" id="SFE39722.1"/>
    </source>
</evidence>
<proteinExistence type="predicted"/>
<dbReference type="STRING" id="35752.SAMN05421541_101548"/>
<dbReference type="AlphaFoldDB" id="A0A1I2A714"/>
<evidence type="ECO:0000256" key="2">
    <source>
        <dbReference type="SAM" id="SignalP"/>
    </source>
</evidence>
<dbReference type="PROSITE" id="PS51257">
    <property type="entry name" value="PROKAR_LIPOPROTEIN"/>
    <property type="match status" value="1"/>
</dbReference>
<evidence type="ECO:0000256" key="1">
    <source>
        <dbReference type="SAM" id="MobiDB-lite"/>
    </source>
</evidence>
<feature type="signal peptide" evidence="2">
    <location>
        <begin position="1"/>
        <end position="18"/>
    </location>
</feature>
<protein>
    <recommendedName>
        <fullName evidence="3">DUF4232 domain-containing protein</fullName>
    </recommendedName>
</protein>
<organism evidence="4 5">
    <name type="scientific">Actinoplanes philippinensis</name>
    <dbReference type="NCBI Taxonomy" id="35752"/>
    <lineage>
        <taxon>Bacteria</taxon>
        <taxon>Bacillati</taxon>
        <taxon>Actinomycetota</taxon>
        <taxon>Actinomycetes</taxon>
        <taxon>Micromonosporales</taxon>
        <taxon>Micromonosporaceae</taxon>
        <taxon>Actinoplanes</taxon>
    </lineage>
</organism>
<accession>A0A1I2A714</accession>
<sequence length="207" mass="20628">MRALTTVLPGLLLITALAGCSEPARDTTTAAPPSTGPAATAPSAAGAGSAAPAAPPSGGKAKCTVKDVAVTITAQPGDDPKVQRGLVAVTNTAKQACTVRGWLTITLVNAADEAVAVPTETVPEPGPDVDVDLKPGTTGFAGIKWTTCDKSETSCGAGNTIRFNFTKSTTGPAAQLDGFPAATKSDITMKSLQVGSLQPATQGVVAW</sequence>
<dbReference type="Proteomes" id="UP000199645">
    <property type="component" value="Unassembled WGS sequence"/>
</dbReference>
<feature type="chain" id="PRO_5038967878" description="DUF4232 domain-containing protein" evidence="2">
    <location>
        <begin position="19"/>
        <end position="207"/>
    </location>
</feature>
<evidence type="ECO:0000313" key="5">
    <source>
        <dbReference type="Proteomes" id="UP000199645"/>
    </source>
</evidence>
<dbReference type="RefSeq" id="WP_093609508.1">
    <property type="nucleotide sequence ID" value="NZ_BOMT01000010.1"/>
</dbReference>
<dbReference type="InterPro" id="IPR025326">
    <property type="entry name" value="DUF4232"/>
</dbReference>
<keyword evidence="5" id="KW-1185">Reference proteome</keyword>
<feature type="domain" description="DUF4232" evidence="3">
    <location>
        <begin position="63"/>
        <end position="197"/>
    </location>
</feature>
<dbReference type="EMBL" id="FONV01000001">
    <property type="protein sequence ID" value="SFE39722.1"/>
    <property type="molecule type" value="Genomic_DNA"/>
</dbReference>
<gene>
    <name evidence="4" type="ORF">SAMN05421541_101548</name>
</gene>
<dbReference type="Pfam" id="PF14016">
    <property type="entry name" value="DUF4232"/>
    <property type="match status" value="1"/>
</dbReference>